<keyword evidence="1" id="KW-0456">Lyase</keyword>
<dbReference type="EMBL" id="JANTQA010000060">
    <property type="protein sequence ID" value="KAJ3427724.1"/>
    <property type="molecule type" value="Genomic_DNA"/>
</dbReference>
<organism evidence="1 2">
    <name type="scientific">Anaeramoeba flamelloides</name>
    <dbReference type="NCBI Taxonomy" id="1746091"/>
    <lineage>
        <taxon>Eukaryota</taxon>
        <taxon>Metamonada</taxon>
        <taxon>Anaeramoebidae</taxon>
        <taxon>Anaeramoeba</taxon>
    </lineage>
</organism>
<reference evidence="1" key="1">
    <citation type="submission" date="2022-08" db="EMBL/GenBank/DDBJ databases">
        <title>Novel sulphate-reducing endosymbionts in the free-living metamonad Anaeramoeba.</title>
        <authorList>
            <person name="Jerlstrom-Hultqvist J."/>
            <person name="Cepicka I."/>
            <person name="Gallot-Lavallee L."/>
            <person name="Salas-Leiva D."/>
            <person name="Curtis B.A."/>
            <person name="Zahonova K."/>
            <person name="Pipaliya S."/>
            <person name="Dacks J."/>
            <person name="Roger A.J."/>
        </authorList>
    </citation>
    <scope>NUCLEOTIDE SEQUENCE</scope>
    <source>
        <strain evidence="1">Busselton2</strain>
    </source>
</reference>
<sequence>MSLNSGGLGKNNKTETLESFLLEQNIDIALIQETKLKKINLFKVLQIHKQKKLMGRIHPKVDYQLSLNHISNFFISEKLISNEDFLGINLFDLHIINCYGRHYDTKTKINYQKKFQEKLKKLSQQLKKSKTINCG</sequence>
<dbReference type="InterPro" id="IPR036691">
    <property type="entry name" value="Endo/exonu/phosph_ase_sf"/>
</dbReference>
<name>A0AAV7YE43_9EUKA</name>
<evidence type="ECO:0000313" key="2">
    <source>
        <dbReference type="Proteomes" id="UP001146793"/>
    </source>
</evidence>
<dbReference type="GO" id="GO:0016829">
    <property type="term" value="F:lyase activity"/>
    <property type="evidence" value="ECO:0007669"/>
    <property type="project" value="UniProtKB-KW"/>
</dbReference>
<proteinExistence type="predicted"/>
<evidence type="ECO:0000313" key="1">
    <source>
        <dbReference type="EMBL" id="KAJ3427724.1"/>
    </source>
</evidence>
<gene>
    <name evidence="1" type="ORF">M0812_25352</name>
</gene>
<accession>A0AAV7YE43</accession>
<dbReference type="SUPFAM" id="SSF56219">
    <property type="entry name" value="DNase I-like"/>
    <property type="match status" value="1"/>
</dbReference>
<protein>
    <submittedName>
        <fullName evidence="1">DNA-(Apurinic or apyrimidinic site) lyase</fullName>
    </submittedName>
</protein>
<comment type="caution">
    <text evidence="1">The sequence shown here is derived from an EMBL/GenBank/DDBJ whole genome shotgun (WGS) entry which is preliminary data.</text>
</comment>
<dbReference type="AlphaFoldDB" id="A0AAV7YE43"/>
<dbReference type="Gene3D" id="3.60.10.10">
    <property type="entry name" value="Endonuclease/exonuclease/phosphatase"/>
    <property type="match status" value="1"/>
</dbReference>
<dbReference type="Proteomes" id="UP001146793">
    <property type="component" value="Unassembled WGS sequence"/>
</dbReference>